<keyword evidence="3" id="KW-1185">Reference proteome</keyword>
<dbReference type="InterPro" id="IPR000210">
    <property type="entry name" value="BTB/POZ_dom"/>
</dbReference>
<organism evidence="2 3">
    <name type="scientific">Gigaspora rosea</name>
    <dbReference type="NCBI Taxonomy" id="44941"/>
    <lineage>
        <taxon>Eukaryota</taxon>
        <taxon>Fungi</taxon>
        <taxon>Fungi incertae sedis</taxon>
        <taxon>Mucoromycota</taxon>
        <taxon>Glomeromycotina</taxon>
        <taxon>Glomeromycetes</taxon>
        <taxon>Diversisporales</taxon>
        <taxon>Gigasporaceae</taxon>
        <taxon>Gigaspora</taxon>
    </lineage>
</organism>
<dbReference type="Gene3D" id="3.30.710.10">
    <property type="entry name" value="Potassium Channel Kv1.1, Chain A"/>
    <property type="match status" value="1"/>
</dbReference>
<dbReference type="EMBL" id="QKWP01001610">
    <property type="protein sequence ID" value="RIB07717.1"/>
    <property type="molecule type" value="Genomic_DNA"/>
</dbReference>
<sequence>MAENFFEQLSSDLNELLKNNNEYNVIIEVGQAPNIQAFKAHSIILNSRCLYFKDLLSTMTYNSNHLKIVKLTDISVEVFDIIIMYIYAGTISLENVNVSVIFELLISSSEFHLEELTKHVQLFLLENKTSWLRLNFYHVYQASFKDKNLNNFAQILLLNIQVLYLIQMNSLIFRKIS</sequence>
<dbReference type="AlphaFoldDB" id="A0A397UF68"/>
<comment type="caution">
    <text evidence="2">The sequence shown here is derived from an EMBL/GenBank/DDBJ whole genome shotgun (WGS) entry which is preliminary data.</text>
</comment>
<accession>A0A397UF68</accession>
<evidence type="ECO:0000313" key="2">
    <source>
        <dbReference type="EMBL" id="RIB07717.1"/>
    </source>
</evidence>
<evidence type="ECO:0000259" key="1">
    <source>
        <dbReference type="PROSITE" id="PS50097"/>
    </source>
</evidence>
<dbReference type="STRING" id="44941.A0A397UF68"/>
<dbReference type="SMART" id="SM00225">
    <property type="entry name" value="BTB"/>
    <property type="match status" value="1"/>
</dbReference>
<dbReference type="OrthoDB" id="194443at2759"/>
<proteinExistence type="predicted"/>
<dbReference type="PANTHER" id="PTHR46306:SF1">
    <property type="entry name" value="BTB_POZ DOMAIN-CONTAINING PROTEIN 9"/>
    <property type="match status" value="1"/>
</dbReference>
<dbReference type="InterPro" id="IPR052407">
    <property type="entry name" value="BTB_POZ_domain_cont_9"/>
</dbReference>
<dbReference type="SUPFAM" id="SSF54695">
    <property type="entry name" value="POZ domain"/>
    <property type="match status" value="1"/>
</dbReference>
<dbReference type="PROSITE" id="PS50097">
    <property type="entry name" value="BTB"/>
    <property type="match status" value="1"/>
</dbReference>
<dbReference type="InterPro" id="IPR011333">
    <property type="entry name" value="SKP1/BTB/POZ_sf"/>
</dbReference>
<dbReference type="GO" id="GO:0005737">
    <property type="term" value="C:cytoplasm"/>
    <property type="evidence" value="ECO:0007669"/>
    <property type="project" value="TreeGrafter"/>
</dbReference>
<reference evidence="2 3" key="1">
    <citation type="submission" date="2018-06" db="EMBL/GenBank/DDBJ databases">
        <title>Comparative genomics reveals the genomic features of Rhizophagus irregularis, R. cerebriforme, R. diaphanum and Gigaspora rosea, and their symbiotic lifestyle signature.</title>
        <authorList>
            <person name="Morin E."/>
            <person name="San Clemente H."/>
            <person name="Chen E.C.H."/>
            <person name="De La Providencia I."/>
            <person name="Hainaut M."/>
            <person name="Kuo A."/>
            <person name="Kohler A."/>
            <person name="Murat C."/>
            <person name="Tang N."/>
            <person name="Roy S."/>
            <person name="Loubradou J."/>
            <person name="Henrissat B."/>
            <person name="Grigoriev I.V."/>
            <person name="Corradi N."/>
            <person name="Roux C."/>
            <person name="Martin F.M."/>
        </authorList>
    </citation>
    <scope>NUCLEOTIDE SEQUENCE [LARGE SCALE GENOMIC DNA]</scope>
    <source>
        <strain evidence="2 3">DAOM 194757</strain>
    </source>
</reference>
<name>A0A397UF68_9GLOM</name>
<dbReference type="Pfam" id="PF00651">
    <property type="entry name" value="BTB"/>
    <property type="match status" value="1"/>
</dbReference>
<evidence type="ECO:0000313" key="3">
    <source>
        <dbReference type="Proteomes" id="UP000266673"/>
    </source>
</evidence>
<dbReference type="Proteomes" id="UP000266673">
    <property type="component" value="Unassembled WGS sequence"/>
</dbReference>
<dbReference type="PANTHER" id="PTHR46306">
    <property type="entry name" value="BTB/POZ DOMAIN-CONTAINING PROTEIN 9"/>
    <property type="match status" value="1"/>
</dbReference>
<protein>
    <recommendedName>
        <fullName evidence="1">BTB domain-containing protein</fullName>
    </recommendedName>
</protein>
<gene>
    <name evidence="2" type="ORF">C2G38_408983</name>
</gene>
<feature type="domain" description="BTB" evidence="1">
    <location>
        <begin position="23"/>
        <end position="95"/>
    </location>
</feature>